<proteinExistence type="inferred from homology"/>
<evidence type="ECO:0000259" key="4">
    <source>
        <dbReference type="Pfam" id="PF08652"/>
    </source>
</evidence>
<keyword evidence="2" id="KW-0539">Nucleus</keyword>
<keyword evidence="2" id="KW-0378">Hydrolase</keyword>
<evidence type="ECO:0000256" key="2">
    <source>
        <dbReference type="RuleBase" id="RU367113"/>
    </source>
</evidence>
<protein>
    <recommendedName>
        <fullName evidence="2">Decapping nuclease</fullName>
        <ecNumber evidence="2">3.6.1.-</ecNumber>
    </recommendedName>
</protein>
<feature type="region of interest" description="Disordered" evidence="3">
    <location>
        <begin position="1"/>
        <end position="25"/>
    </location>
</feature>
<dbReference type="PANTHER" id="PTHR12395">
    <property type="entry name" value="DOM-3 RELATED"/>
    <property type="match status" value="1"/>
</dbReference>
<feature type="compositionally biased region" description="Polar residues" evidence="3">
    <location>
        <begin position="1"/>
        <end position="12"/>
    </location>
</feature>
<dbReference type="Proteomes" id="UP000694888">
    <property type="component" value="Unplaced"/>
</dbReference>
<dbReference type="RefSeq" id="XP_005103905.1">
    <property type="nucleotide sequence ID" value="XM_005103848.2"/>
</dbReference>
<evidence type="ECO:0000256" key="3">
    <source>
        <dbReference type="SAM" id="MobiDB-lite"/>
    </source>
</evidence>
<comment type="function">
    <text evidence="2">Decapping enzyme for NAD-capped RNAs: specifically hydrolyzes the nicotinamide adenine dinucleotide (NAD) cap from a subset of RNAs by removing the entire NAD moiety from the 5'-end of an NAD-capped RNA.</text>
</comment>
<evidence type="ECO:0000313" key="6">
    <source>
        <dbReference type="RefSeq" id="XP_005103905.1"/>
    </source>
</evidence>
<keyword evidence="2" id="KW-0540">Nuclease</keyword>
<feature type="domain" description="RAI1-like" evidence="4">
    <location>
        <begin position="36"/>
        <end position="384"/>
    </location>
</feature>
<keyword evidence="5" id="KW-1185">Reference proteome</keyword>
<evidence type="ECO:0000313" key="5">
    <source>
        <dbReference type="Proteomes" id="UP000694888"/>
    </source>
</evidence>
<keyword evidence="2" id="KW-0547">Nucleotide-binding</keyword>
<evidence type="ECO:0000256" key="1">
    <source>
        <dbReference type="ARBA" id="ARBA00006562"/>
    </source>
</evidence>
<dbReference type="InterPro" id="IPR039039">
    <property type="entry name" value="RAI1-like_fam"/>
</dbReference>
<name>A0ABM0JXK3_APLCA</name>
<sequence>MDQGARSRQTGATGARPKLTTSVKHYDKHPSPIFIEPREIGTFSIDSEGKFHHDARQLRNYVPPRNLTECRFDLTSGIEDSMMERDETNSREEFKTFLHWIMENKNSFLMEKPAKTDGARLGGGDSRFHRSAPDFVCTRGLVSRLLRVPYQYANEVELSVIKFRGTYFLCEIDQVSAPIYPEKENMYKWGCRFKQYVTADKGKGIPDLSRPIKANERFYSVVRFQLGQHSLVCRGQVDCEDPSREEGNRYAQLRIIKLREDKKGKVNFLRYKLLRAWAQGVLEGVPVFVYGFYSEENNVKAMVKSVRSYEVKDMPQMAHHPDVAGPWKPHVCWNFLEAFLDFVKANITEDSENWVYECRRKPREDIAFERKRNSEELNYLPDWFTNWGAWEDTVRAQSPDAH</sequence>
<keyword evidence="2" id="KW-0694">RNA-binding</keyword>
<reference evidence="6" key="1">
    <citation type="submission" date="2025-08" db="UniProtKB">
        <authorList>
            <consortium name="RefSeq"/>
        </authorList>
    </citation>
    <scope>IDENTIFICATION</scope>
</reference>
<dbReference type="PANTHER" id="PTHR12395:SF9">
    <property type="entry name" value="DECAPPING AND EXORIBONUCLEASE PROTEIN"/>
    <property type="match status" value="1"/>
</dbReference>
<organism evidence="5 6">
    <name type="scientific">Aplysia californica</name>
    <name type="common">California sea hare</name>
    <dbReference type="NCBI Taxonomy" id="6500"/>
    <lineage>
        <taxon>Eukaryota</taxon>
        <taxon>Metazoa</taxon>
        <taxon>Spiralia</taxon>
        <taxon>Lophotrochozoa</taxon>
        <taxon>Mollusca</taxon>
        <taxon>Gastropoda</taxon>
        <taxon>Heterobranchia</taxon>
        <taxon>Euthyneura</taxon>
        <taxon>Tectipleura</taxon>
        <taxon>Aplysiida</taxon>
        <taxon>Aplysioidea</taxon>
        <taxon>Aplysiidae</taxon>
        <taxon>Aplysia</taxon>
    </lineage>
</organism>
<comment type="subcellular location">
    <subcellularLocation>
        <location evidence="2">Nucleus</location>
    </subcellularLocation>
</comment>
<dbReference type="GeneID" id="101847978"/>
<keyword evidence="2" id="KW-0479">Metal-binding</keyword>
<gene>
    <name evidence="6" type="primary">LOC101847978</name>
</gene>
<dbReference type="EC" id="3.6.1.-" evidence="2"/>
<comment type="cofactor">
    <cofactor evidence="2">
        <name>a divalent metal cation</name>
        <dbReference type="ChEBI" id="CHEBI:60240"/>
    </cofactor>
</comment>
<comment type="similarity">
    <text evidence="1 2">Belongs to the DXO/Dom3Z family.</text>
</comment>
<accession>A0ABM0JXK3</accession>
<dbReference type="InterPro" id="IPR013961">
    <property type="entry name" value="RAI1"/>
</dbReference>
<dbReference type="Pfam" id="PF08652">
    <property type="entry name" value="RAI1"/>
    <property type="match status" value="1"/>
</dbReference>